<feature type="region of interest" description="Disordered" evidence="1">
    <location>
        <begin position="245"/>
        <end position="301"/>
    </location>
</feature>
<keyword evidence="3" id="KW-1185">Reference proteome</keyword>
<evidence type="ECO:0000313" key="2">
    <source>
        <dbReference type="EMBL" id="KAG5641935.1"/>
    </source>
</evidence>
<dbReference type="OrthoDB" id="3263651at2759"/>
<feature type="compositionally biased region" description="Basic and acidic residues" evidence="1">
    <location>
        <begin position="245"/>
        <end position="258"/>
    </location>
</feature>
<reference evidence="2" key="2">
    <citation type="submission" date="2021-10" db="EMBL/GenBank/DDBJ databases">
        <title>Phylogenomics reveals ancestral predisposition of the termite-cultivated fungus Termitomyces towards a domesticated lifestyle.</title>
        <authorList>
            <person name="Auxier B."/>
            <person name="Grum-Grzhimaylo A."/>
            <person name="Cardenas M.E."/>
            <person name="Lodge J.D."/>
            <person name="Laessoe T."/>
            <person name="Pedersen O."/>
            <person name="Smith M.E."/>
            <person name="Kuyper T.W."/>
            <person name="Franco-Molano E.A."/>
            <person name="Baroni T.J."/>
            <person name="Aanen D.K."/>
        </authorList>
    </citation>
    <scope>NUCLEOTIDE SEQUENCE</scope>
    <source>
        <strain evidence="2">AP01</strain>
        <tissue evidence="2">Mycelium</tissue>
    </source>
</reference>
<accession>A0A9P7G725</accession>
<dbReference type="AlphaFoldDB" id="A0A9P7G725"/>
<comment type="caution">
    <text evidence="2">The sequence shown here is derived from an EMBL/GenBank/DDBJ whole genome shotgun (WGS) entry which is preliminary data.</text>
</comment>
<dbReference type="EMBL" id="JABCKV010000232">
    <property type="protein sequence ID" value="KAG5641935.1"/>
    <property type="molecule type" value="Genomic_DNA"/>
</dbReference>
<organism evidence="2 3">
    <name type="scientific">Asterophora parasitica</name>
    <dbReference type="NCBI Taxonomy" id="117018"/>
    <lineage>
        <taxon>Eukaryota</taxon>
        <taxon>Fungi</taxon>
        <taxon>Dikarya</taxon>
        <taxon>Basidiomycota</taxon>
        <taxon>Agaricomycotina</taxon>
        <taxon>Agaricomycetes</taxon>
        <taxon>Agaricomycetidae</taxon>
        <taxon>Agaricales</taxon>
        <taxon>Tricholomatineae</taxon>
        <taxon>Lyophyllaceae</taxon>
        <taxon>Asterophora</taxon>
    </lineage>
</organism>
<sequence length="301" mass="33706">MPTTEHSGVSFVSKQSAAEGRNVYVWSTKDRSLIRTKLVKPGDHFAFCDATGDIIDDEFFTFTFLWLGNYSENLDDMEGHNPAITSLTEMTAEIKSAVLNRDKMRCSVAGVPLHKDDARVACIVPPALRFLSFELLTDAFNISQDGYKIMHFNLPPNLDVSLIQPSPDSFNSGSQVNEAYLRSHFSRCLLQAMGNGDVKDDIKLPDISEFLLDHEIRSVRAIKPSNNIWRDTDIGRLVFTWLKGREPDSDNGEARKPEESDDDGSDSDGSDSDSNEDDDSDSDSDLSSDYYRYEQPVCDGY</sequence>
<reference evidence="2" key="1">
    <citation type="submission" date="2020-07" db="EMBL/GenBank/DDBJ databases">
        <authorList>
            <person name="Nieuwenhuis M."/>
            <person name="Van De Peppel L.J.J."/>
        </authorList>
    </citation>
    <scope>NUCLEOTIDE SEQUENCE</scope>
    <source>
        <strain evidence="2">AP01</strain>
        <tissue evidence="2">Mycelium</tissue>
    </source>
</reference>
<evidence type="ECO:0000256" key="1">
    <source>
        <dbReference type="SAM" id="MobiDB-lite"/>
    </source>
</evidence>
<name>A0A9P7G725_9AGAR</name>
<evidence type="ECO:0000313" key="3">
    <source>
        <dbReference type="Proteomes" id="UP000775547"/>
    </source>
</evidence>
<dbReference type="Proteomes" id="UP000775547">
    <property type="component" value="Unassembled WGS sequence"/>
</dbReference>
<gene>
    <name evidence="2" type="ORF">DXG03_003945</name>
</gene>
<protein>
    <submittedName>
        <fullName evidence="2">Uncharacterized protein</fullName>
    </submittedName>
</protein>
<feature type="compositionally biased region" description="Acidic residues" evidence="1">
    <location>
        <begin position="259"/>
        <end position="286"/>
    </location>
</feature>
<proteinExistence type="predicted"/>